<keyword evidence="4" id="KW-0862">Zinc</keyword>
<keyword evidence="3" id="KW-0106">Calcium</keyword>
<dbReference type="Proteomes" id="UP000751190">
    <property type="component" value="Unassembled WGS sequence"/>
</dbReference>
<dbReference type="Gene3D" id="1.10.238.10">
    <property type="entry name" value="EF-hand"/>
    <property type="match status" value="2"/>
</dbReference>
<evidence type="ECO:0000256" key="3">
    <source>
        <dbReference type="ARBA" id="ARBA00022837"/>
    </source>
</evidence>
<dbReference type="EMBL" id="JAGTXO010000010">
    <property type="protein sequence ID" value="KAG8465457.1"/>
    <property type="molecule type" value="Genomic_DNA"/>
</dbReference>
<dbReference type="PANTHER" id="PTHR45942">
    <property type="entry name" value="PROTEIN PHOSPATASE 3 REGULATORY SUBUNIT B ALPHA ISOFORM TYPE 1"/>
    <property type="match status" value="1"/>
</dbReference>
<dbReference type="Gene3D" id="3.30.40.10">
    <property type="entry name" value="Zinc/RING finger domain, C3HC4 (zinc finger)"/>
    <property type="match status" value="1"/>
</dbReference>
<dbReference type="PROSITE" id="PS50222">
    <property type="entry name" value="EF_HAND_2"/>
    <property type="match status" value="3"/>
</dbReference>
<keyword evidence="6" id="KW-1133">Transmembrane helix</keyword>
<keyword evidence="4" id="KW-0863">Zinc-finger</keyword>
<feature type="domain" description="RING-type" evidence="7">
    <location>
        <begin position="19"/>
        <end position="63"/>
    </location>
</feature>
<evidence type="ECO:0000259" key="8">
    <source>
        <dbReference type="PROSITE" id="PS50222"/>
    </source>
</evidence>
<dbReference type="InterPro" id="IPR011992">
    <property type="entry name" value="EF-hand-dom_pair"/>
</dbReference>
<keyword evidence="6" id="KW-0472">Membrane</keyword>
<evidence type="ECO:0008006" key="11">
    <source>
        <dbReference type="Google" id="ProtNLM"/>
    </source>
</evidence>
<keyword evidence="10" id="KW-1185">Reference proteome</keyword>
<sequence length="345" mass="37590">MVLRLEAFLGDAAATHGECIVCFEPRSLTLAVLCDDRDQRACRHFLCVDCGNALARKVCPICRAPFERVVQLPSPHRDPRQLFRLIDVSGDGQISKQELAEYCAAFVGVDMGVVSEDIDARWEAWDVDRDGTIDYLEFVSSVCPMLESVYEREHRRARDAAARVPSIWDEPDAWFRHWDADGSGVLDPGELLRALVKTFGGLSAVELSGVLEAIWPLVDASGRGAIDLADFKSPNGLCSLLQANLPGGAPAEQRARAPPPSAPPPRPAHMHRGTPSPDEPRPTHQHGDATRNVRAAPRPLRPSSALARVRDLLAVVPGALTREQVLQLAFALVGVLVGSFLVRAI</sequence>
<dbReference type="InterPro" id="IPR002048">
    <property type="entry name" value="EF_hand_dom"/>
</dbReference>
<organism evidence="9 10">
    <name type="scientific">Diacronema lutheri</name>
    <name type="common">Unicellular marine alga</name>
    <name type="synonym">Monochrysis lutheri</name>
    <dbReference type="NCBI Taxonomy" id="2081491"/>
    <lineage>
        <taxon>Eukaryota</taxon>
        <taxon>Haptista</taxon>
        <taxon>Haptophyta</taxon>
        <taxon>Pavlovophyceae</taxon>
        <taxon>Pavlovales</taxon>
        <taxon>Pavlovaceae</taxon>
        <taxon>Diacronema</taxon>
    </lineage>
</organism>
<accession>A0A8J6C8J6</accession>
<dbReference type="InterPro" id="IPR013083">
    <property type="entry name" value="Znf_RING/FYVE/PHD"/>
</dbReference>
<protein>
    <recommendedName>
        <fullName evidence="11">Calmodulin</fullName>
    </recommendedName>
</protein>
<dbReference type="SUPFAM" id="SSF57850">
    <property type="entry name" value="RING/U-box"/>
    <property type="match status" value="1"/>
</dbReference>
<gene>
    <name evidence="9" type="ORF">KFE25_002764</name>
</gene>
<evidence type="ECO:0000256" key="1">
    <source>
        <dbReference type="ARBA" id="ARBA00022723"/>
    </source>
</evidence>
<evidence type="ECO:0000256" key="4">
    <source>
        <dbReference type="PROSITE-ProRule" id="PRU00175"/>
    </source>
</evidence>
<name>A0A8J6C8J6_DIALT</name>
<dbReference type="SUPFAM" id="SSF47473">
    <property type="entry name" value="EF-hand"/>
    <property type="match status" value="1"/>
</dbReference>
<evidence type="ECO:0000256" key="6">
    <source>
        <dbReference type="SAM" id="Phobius"/>
    </source>
</evidence>
<dbReference type="AlphaFoldDB" id="A0A8J6C8J6"/>
<evidence type="ECO:0000259" key="7">
    <source>
        <dbReference type="PROSITE" id="PS50089"/>
    </source>
</evidence>
<dbReference type="InterPro" id="IPR018247">
    <property type="entry name" value="EF_Hand_1_Ca_BS"/>
</dbReference>
<dbReference type="GO" id="GO:0008270">
    <property type="term" value="F:zinc ion binding"/>
    <property type="evidence" value="ECO:0007669"/>
    <property type="project" value="UniProtKB-KW"/>
</dbReference>
<dbReference type="SMART" id="SM00054">
    <property type="entry name" value="EFh"/>
    <property type="match status" value="3"/>
</dbReference>
<dbReference type="OMA" id="LCKERTA"/>
<feature type="domain" description="EF-hand" evidence="8">
    <location>
        <begin position="166"/>
        <end position="201"/>
    </location>
</feature>
<feature type="domain" description="EF-hand" evidence="8">
    <location>
        <begin position="113"/>
        <end position="148"/>
    </location>
</feature>
<dbReference type="OrthoDB" id="418675at2759"/>
<dbReference type="CDD" id="cd00051">
    <property type="entry name" value="EFh"/>
    <property type="match status" value="1"/>
</dbReference>
<evidence type="ECO:0000256" key="2">
    <source>
        <dbReference type="ARBA" id="ARBA00022737"/>
    </source>
</evidence>
<feature type="transmembrane region" description="Helical" evidence="6">
    <location>
        <begin position="325"/>
        <end position="342"/>
    </location>
</feature>
<keyword evidence="1" id="KW-0479">Metal-binding</keyword>
<reference evidence="9" key="1">
    <citation type="submission" date="2021-05" db="EMBL/GenBank/DDBJ databases">
        <title>The genome of the haptophyte Pavlova lutheri (Diacronema luteri, Pavlovales) - a model for lipid biosynthesis in eukaryotic algae.</title>
        <authorList>
            <person name="Hulatt C.J."/>
            <person name="Posewitz M.C."/>
        </authorList>
    </citation>
    <scope>NUCLEOTIDE SEQUENCE</scope>
    <source>
        <strain evidence="9">NIVA-4/92</strain>
    </source>
</reference>
<evidence type="ECO:0000256" key="5">
    <source>
        <dbReference type="SAM" id="MobiDB-lite"/>
    </source>
</evidence>
<dbReference type="Pfam" id="PF13202">
    <property type="entry name" value="EF-hand_5"/>
    <property type="match status" value="1"/>
</dbReference>
<dbReference type="Pfam" id="PF13499">
    <property type="entry name" value="EF-hand_7"/>
    <property type="match status" value="1"/>
</dbReference>
<feature type="compositionally biased region" description="Basic and acidic residues" evidence="5">
    <location>
        <begin position="278"/>
        <end position="291"/>
    </location>
</feature>
<evidence type="ECO:0000313" key="10">
    <source>
        <dbReference type="Proteomes" id="UP000751190"/>
    </source>
</evidence>
<feature type="domain" description="EF-hand" evidence="8">
    <location>
        <begin position="74"/>
        <end position="109"/>
    </location>
</feature>
<feature type="region of interest" description="Disordered" evidence="5">
    <location>
        <begin position="243"/>
        <end position="301"/>
    </location>
</feature>
<feature type="compositionally biased region" description="Pro residues" evidence="5">
    <location>
        <begin position="257"/>
        <end position="267"/>
    </location>
</feature>
<dbReference type="PROSITE" id="PS50089">
    <property type="entry name" value="ZF_RING_2"/>
    <property type="match status" value="1"/>
</dbReference>
<evidence type="ECO:0000313" key="9">
    <source>
        <dbReference type="EMBL" id="KAG8465457.1"/>
    </source>
</evidence>
<comment type="caution">
    <text evidence="9">The sequence shown here is derived from an EMBL/GenBank/DDBJ whole genome shotgun (WGS) entry which is preliminary data.</text>
</comment>
<keyword evidence="6" id="KW-0812">Transmembrane</keyword>
<dbReference type="InterPro" id="IPR001841">
    <property type="entry name" value="Znf_RING"/>
</dbReference>
<dbReference type="GO" id="GO:0005509">
    <property type="term" value="F:calcium ion binding"/>
    <property type="evidence" value="ECO:0007669"/>
    <property type="project" value="InterPro"/>
</dbReference>
<keyword evidence="2" id="KW-0677">Repeat</keyword>
<dbReference type="PROSITE" id="PS00018">
    <property type="entry name" value="EF_HAND_1"/>
    <property type="match status" value="3"/>
</dbReference>
<proteinExistence type="predicted"/>